<dbReference type="AlphaFoldDB" id="A0A4U6V255"/>
<name>A0A4U6V255_SETVI</name>
<proteinExistence type="predicted"/>
<accession>A0A4U6V255</accession>
<feature type="compositionally biased region" description="Low complexity" evidence="1">
    <location>
        <begin position="50"/>
        <end position="62"/>
    </location>
</feature>
<feature type="compositionally biased region" description="Pro residues" evidence="1">
    <location>
        <begin position="34"/>
        <end position="49"/>
    </location>
</feature>
<keyword evidence="3" id="KW-1185">Reference proteome</keyword>
<sequence>MEEDCRRREEEQRLRMEQMFQYMQGLSERMGQLAPPPPMLFPPPQPPTTTPNQSTASNNQSQDPHLLQWFLGPPQ</sequence>
<feature type="region of interest" description="Disordered" evidence="1">
    <location>
        <begin position="25"/>
        <end position="75"/>
    </location>
</feature>
<evidence type="ECO:0000313" key="2">
    <source>
        <dbReference type="EMBL" id="TKW21874.1"/>
    </source>
</evidence>
<dbReference type="Gramene" id="TKW21874">
    <property type="protein sequence ID" value="TKW21874"/>
    <property type="gene ID" value="SEVIR_4G149200v2"/>
</dbReference>
<evidence type="ECO:0000256" key="1">
    <source>
        <dbReference type="SAM" id="MobiDB-lite"/>
    </source>
</evidence>
<gene>
    <name evidence="2" type="ORF">SEVIR_4G149200v2</name>
</gene>
<dbReference type="EMBL" id="CM016555">
    <property type="protein sequence ID" value="TKW21874.1"/>
    <property type="molecule type" value="Genomic_DNA"/>
</dbReference>
<dbReference type="Proteomes" id="UP000298652">
    <property type="component" value="Chromosome 4"/>
</dbReference>
<evidence type="ECO:0000313" key="3">
    <source>
        <dbReference type="Proteomes" id="UP000298652"/>
    </source>
</evidence>
<reference evidence="2" key="1">
    <citation type="submission" date="2019-03" db="EMBL/GenBank/DDBJ databases">
        <title>WGS assembly of Setaria viridis.</title>
        <authorList>
            <person name="Huang P."/>
            <person name="Jenkins J."/>
            <person name="Grimwood J."/>
            <person name="Barry K."/>
            <person name="Healey A."/>
            <person name="Mamidi S."/>
            <person name="Sreedasyam A."/>
            <person name="Shu S."/>
            <person name="Feldman M."/>
            <person name="Wu J."/>
            <person name="Yu Y."/>
            <person name="Chen C."/>
            <person name="Johnson J."/>
            <person name="Rokhsar D."/>
            <person name="Baxter I."/>
            <person name="Schmutz J."/>
            <person name="Brutnell T."/>
            <person name="Kellogg E."/>
        </authorList>
    </citation>
    <scope>NUCLEOTIDE SEQUENCE [LARGE SCALE GENOMIC DNA]</scope>
</reference>
<organism evidence="2 3">
    <name type="scientific">Setaria viridis</name>
    <name type="common">Green bristlegrass</name>
    <name type="synonym">Setaria italica subsp. viridis</name>
    <dbReference type="NCBI Taxonomy" id="4556"/>
    <lineage>
        <taxon>Eukaryota</taxon>
        <taxon>Viridiplantae</taxon>
        <taxon>Streptophyta</taxon>
        <taxon>Embryophyta</taxon>
        <taxon>Tracheophyta</taxon>
        <taxon>Spermatophyta</taxon>
        <taxon>Magnoliopsida</taxon>
        <taxon>Liliopsida</taxon>
        <taxon>Poales</taxon>
        <taxon>Poaceae</taxon>
        <taxon>PACMAD clade</taxon>
        <taxon>Panicoideae</taxon>
        <taxon>Panicodae</taxon>
        <taxon>Paniceae</taxon>
        <taxon>Cenchrinae</taxon>
        <taxon>Setaria</taxon>
    </lineage>
</organism>
<protein>
    <submittedName>
        <fullName evidence="2">Uncharacterized protein</fullName>
    </submittedName>
</protein>